<dbReference type="CDD" id="cd17546">
    <property type="entry name" value="REC_hyHK_CKI1_RcsC-like"/>
    <property type="match status" value="1"/>
</dbReference>
<feature type="domain" description="Response regulatory" evidence="2">
    <location>
        <begin position="25"/>
        <end position="101"/>
    </location>
</feature>
<evidence type="ECO:0000313" key="3">
    <source>
        <dbReference type="EMBL" id="KAG6787453.1"/>
    </source>
</evidence>
<dbReference type="PANTHER" id="PTHR43228:SF12">
    <property type="entry name" value="TWO-COMPONENT RESPONSE REGULATOR 24"/>
    <property type="match status" value="1"/>
</dbReference>
<feature type="domain" description="Response regulatory" evidence="2">
    <location>
        <begin position="129"/>
        <end position="244"/>
    </location>
</feature>
<keyword evidence="4" id="KW-1185">Reference proteome</keyword>
<keyword evidence="1" id="KW-0597">Phosphoprotein</keyword>
<feature type="modified residue" description="4-aspartylphosphate" evidence="1">
    <location>
        <position position="76"/>
    </location>
</feature>
<dbReference type="GO" id="GO:0000160">
    <property type="term" value="P:phosphorelay signal transduction system"/>
    <property type="evidence" value="ECO:0007669"/>
    <property type="project" value="InterPro"/>
</dbReference>
<evidence type="ECO:0000256" key="1">
    <source>
        <dbReference type="PROSITE-ProRule" id="PRU00169"/>
    </source>
</evidence>
<gene>
    <name evidence="3" type="ORF">POTOM_009093</name>
</gene>
<dbReference type="AlphaFoldDB" id="A0A8X8AD88"/>
<comment type="caution">
    <text evidence="3">The sequence shown here is derived from an EMBL/GenBank/DDBJ whole genome shotgun (WGS) entry which is preliminary data.</text>
</comment>
<accession>A0A8X8AD88</accession>
<dbReference type="InterPro" id="IPR052048">
    <property type="entry name" value="ST_Response_Regulator"/>
</dbReference>
<dbReference type="Pfam" id="PF00072">
    <property type="entry name" value="Response_reg"/>
    <property type="match status" value="2"/>
</dbReference>
<dbReference type="OrthoDB" id="21225at2759"/>
<organism evidence="3 4">
    <name type="scientific">Populus tomentosa</name>
    <name type="common">Chinese white poplar</name>
    <dbReference type="NCBI Taxonomy" id="118781"/>
    <lineage>
        <taxon>Eukaryota</taxon>
        <taxon>Viridiplantae</taxon>
        <taxon>Streptophyta</taxon>
        <taxon>Embryophyta</taxon>
        <taxon>Tracheophyta</taxon>
        <taxon>Spermatophyta</taxon>
        <taxon>Magnoliopsida</taxon>
        <taxon>eudicotyledons</taxon>
        <taxon>Gunneridae</taxon>
        <taxon>Pentapetalae</taxon>
        <taxon>rosids</taxon>
        <taxon>fabids</taxon>
        <taxon>Malpighiales</taxon>
        <taxon>Salicaceae</taxon>
        <taxon>Saliceae</taxon>
        <taxon>Populus</taxon>
    </lineage>
</organism>
<dbReference type="SMART" id="SM00448">
    <property type="entry name" value="REC"/>
    <property type="match status" value="1"/>
</dbReference>
<proteinExistence type="predicted"/>
<protein>
    <recommendedName>
        <fullName evidence="2">Response regulatory domain-containing protein</fullName>
    </recommendedName>
</protein>
<dbReference type="EMBL" id="JAAWWB010000003">
    <property type="protein sequence ID" value="KAG6787453.1"/>
    <property type="molecule type" value="Genomic_DNA"/>
</dbReference>
<dbReference type="Proteomes" id="UP000886885">
    <property type="component" value="Chromosome 2A"/>
</dbReference>
<feature type="modified residue" description="4-aspartylphosphate" evidence="1">
    <location>
        <position position="179"/>
    </location>
</feature>
<reference evidence="3" key="1">
    <citation type="journal article" date="2020" name="bioRxiv">
        <title>Hybrid origin of Populus tomentosa Carr. identified through genome sequencing and phylogenomic analysis.</title>
        <authorList>
            <person name="An X."/>
            <person name="Gao K."/>
            <person name="Chen Z."/>
            <person name="Li J."/>
            <person name="Yang X."/>
            <person name="Yang X."/>
            <person name="Zhou J."/>
            <person name="Guo T."/>
            <person name="Zhao T."/>
            <person name="Huang S."/>
            <person name="Miao D."/>
            <person name="Khan W.U."/>
            <person name="Rao P."/>
            <person name="Ye M."/>
            <person name="Lei B."/>
            <person name="Liao W."/>
            <person name="Wang J."/>
            <person name="Ji L."/>
            <person name="Li Y."/>
            <person name="Guo B."/>
            <person name="Mustafa N.S."/>
            <person name="Li S."/>
            <person name="Yun Q."/>
            <person name="Keller S.R."/>
            <person name="Mao J."/>
            <person name="Zhang R."/>
            <person name="Strauss S.H."/>
        </authorList>
    </citation>
    <scope>NUCLEOTIDE SEQUENCE</scope>
    <source>
        <strain evidence="3">GM15</strain>
        <tissue evidence="3">Leaf</tissue>
    </source>
</reference>
<name>A0A8X8AD88_POPTO</name>
<dbReference type="PANTHER" id="PTHR43228">
    <property type="entry name" value="TWO-COMPONENT RESPONSE REGULATOR"/>
    <property type="match status" value="1"/>
</dbReference>
<evidence type="ECO:0000259" key="2">
    <source>
        <dbReference type="PROSITE" id="PS50110"/>
    </source>
</evidence>
<dbReference type="PROSITE" id="PS50110">
    <property type="entry name" value="RESPONSE_REGULATORY"/>
    <property type="match status" value="2"/>
</dbReference>
<sequence>MIPVRRSEDRCRSGIPVLQLRNRISALLVDSDRSSQIAQSSFLRLYGVDTQTASNGLSAFVLASASSSTFDLIVVDISLPVMDGLGAIRYMRALGINFKPRENKTSKGCQRKEMATSINSSWKLGTKMTALVVDDDSINQTIHHRLLEQLGIENQVARNGKEAIDIHCSGKKFDLILMDRDMPVMNGIEATRKLRAMGIRSMIAGVSTRCVKQEIQEFMEAGLDDYQEKPLTSAKIISILHKIDHSGSISY</sequence>
<evidence type="ECO:0000313" key="4">
    <source>
        <dbReference type="Proteomes" id="UP000886885"/>
    </source>
</evidence>
<dbReference type="InterPro" id="IPR001789">
    <property type="entry name" value="Sig_transdc_resp-reg_receiver"/>
</dbReference>